<dbReference type="Gene3D" id="3.40.50.720">
    <property type="entry name" value="NAD(P)-binding Rossmann-like Domain"/>
    <property type="match status" value="1"/>
</dbReference>
<name>A0A5C6YMH6_9FLAO</name>
<dbReference type="Gene3D" id="3.30.360.10">
    <property type="entry name" value="Dihydrodipicolinate Reductase, domain 2"/>
    <property type="match status" value="1"/>
</dbReference>
<dbReference type="Pfam" id="PF01408">
    <property type="entry name" value="GFO_IDH_MocA"/>
    <property type="match status" value="1"/>
</dbReference>
<dbReference type="PANTHER" id="PTHR43249">
    <property type="entry name" value="UDP-N-ACETYL-2-AMINO-2-DEOXY-D-GLUCURONATE OXIDASE"/>
    <property type="match status" value="1"/>
</dbReference>
<dbReference type="InterPro" id="IPR052515">
    <property type="entry name" value="Gfo/Idh/MocA_Oxidoreductase"/>
</dbReference>
<feature type="domain" description="Gfo/Idh/MocA-like oxidoreductase N-terminal" evidence="1">
    <location>
        <begin position="6"/>
        <end position="127"/>
    </location>
</feature>
<dbReference type="Pfam" id="PF02894">
    <property type="entry name" value="GFO_IDH_MocA_C"/>
    <property type="match status" value="1"/>
</dbReference>
<evidence type="ECO:0000313" key="4">
    <source>
        <dbReference type="Proteomes" id="UP000321945"/>
    </source>
</evidence>
<dbReference type="PANTHER" id="PTHR43249:SF1">
    <property type="entry name" value="D-GLUCOSIDE 3-DEHYDROGENASE"/>
    <property type="match status" value="1"/>
</dbReference>
<reference evidence="3 4" key="1">
    <citation type="submission" date="2019-08" db="EMBL/GenBank/DDBJ databases">
        <title>Genome of Aequorivita lipolytica Y10-2 (type strain).</title>
        <authorList>
            <person name="Bowman J.P."/>
        </authorList>
    </citation>
    <scope>NUCLEOTIDE SEQUENCE [LARGE SCALE GENOMIC DNA]</scope>
    <source>
        <strain evidence="3 4">Y10-2</strain>
    </source>
</reference>
<dbReference type="InterPro" id="IPR004104">
    <property type="entry name" value="Gfo/Idh/MocA-like_OxRdtase_C"/>
</dbReference>
<keyword evidence="4" id="KW-1185">Reference proteome</keyword>
<feature type="domain" description="Gfo/Idh/MocA-like oxidoreductase C-terminal" evidence="2">
    <location>
        <begin position="159"/>
        <end position="224"/>
    </location>
</feature>
<dbReference type="AlphaFoldDB" id="A0A5C6YMH6"/>
<dbReference type="OrthoDB" id="9815825at2"/>
<organism evidence="3 4">
    <name type="scientific">Aequorivita lipolytica</name>
    <dbReference type="NCBI Taxonomy" id="153267"/>
    <lineage>
        <taxon>Bacteria</taxon>
        <taxon>Pseudomonadati</taxon>
        <taxon>Bacteroidota</taxon>
        <taxon>Flavobacteriia</taxon>
        <taxon>Flavobacteriales</taxon>
        <taxon>Flavobacteriaceae</taxon>
        <taxon>Aequorivita</taxon>
    </lineage>
</organism>
<proteinExistence type="predicted"/>
<evidence type="ECO:0000259" key="1">
    <source>
        <dbReference type="Pfam" id="PF01408"/>
    </source>
</evidence>
<dbReference type="Proteomes" id="UP000321945">
    <property type="component" value="Unassembled WGS sequence"/>
</dbReference>
<dbReference type="SUPFAM" id="SSF51735">
    <property type="entry name" value="NAD(P)-binding Rossmann-fold domains"/>
    <property type="match status" value="1"/>
</dbReference>
<dbReference type="InterPro" id="IPR036291">
    <property type="entry name" value="NAD(P)-bd_dom_sf"/>
</dbReference>
<dbReference type="GO" id="GO:0000166">
    <property type="term" value="F:nucleotide binding"/>
    <property type="evidence" value="ECO:0007669"/>
    <property type="project" value="InterPro"/>
</dbReference>
<gene>
    <name evidence="3" type="ORF">ESV24_11880</name>
</gene>
<sequence>MYNMKNFALIGAAGYIAPRHMKAIKDTGNNLIAAMDPYDGIGVMDSNFPNASFFTEFERFDRFVDKWRRDSGNRIDYMSICSPNYLHDSHIRFALKNGADAICEKPLVLNPWNVDQLQLIEKETGQKINNILQLRLHPSLIALKEKVSKELEKNPDKIYDIDLTYLTSRGKWYFVSWKGNEAKSGGIASNIGVHFYDMLCWIFGDVIENTVHIKTADTNAGSFKLKNAEVRWFLSVNYDHIPNEVKERGLTTFRSITVDREEIEFSGGFNELHTRSYEEILKGNGFGLEEAYGSINMVSTIRNLEPIGLKGEYHPFCKKIING</sequence>
<protein>
    <submittedName>
        <fullName evidence="3">Gfo/Idh/MocA family oxidoreductase</fullName>
    </submittedName>
</protein>
<accession>A0A5C6YMH6</accession>
<dbReference type="InterPro" id="IPR000683">
    <property type="entry name" value="Gfo/Idh/MocA-like_OxRdtase_N"/>
</dbReference>
<evidence type="ECO:0000259" key="2">
    <source>
        <dbReference type="Pfam" id="PF02894"/>
    </source>
</evidence>
<evidence type="ECO:0000313" key="3">
    <source>
        <dbReference type="EMBL" id="TXD68604.1"/>
    </source>
</evidence>
<dbReference type="EMBL" id="VORU01000010">
    <property type="protein sequence ID" value="TXD68604.1"/>
    <property type="molecule type" value="Genomic_DNA"/>
</dbReference>
<comment type="caution">
    <text evidence="3">The sequence shown here is derived from an EMBL/GenBank/DDBJ whole genome shotgun (WGS) entry which is preliminary data.</text>
</comment>
<dbReference type="SUPFAM" id="SSF55347">
    <property type="entry name" value="Glyceraldehyde-3-phosphate dehydrogenase-like, C-terminal domain"/>
    <property type="match status" value="1"/>
</dbReference>